<evidence type="ECO:0000256" key="4">
    <source>
        <dbReference type="ARBA" id="ARBA00022786"/>
    </source>
</evidence>
<reference evidence="7 8" key="1">
    <citation type="submission" date="2023-01" db="EMBL/GenBank/DDBJ databases">
        <title>Analysis of 21 Apiospora genomes using comparative genomics revels a genus with tremendous synthesis potential of carbohydrate active enzymes and secondary metabolites.</title>
        <authorList>
            <person name="Sorensen T."/>
        </authorList>
    </citation>
    <scope>NUCLEOTIDE SEQUENCE [LARGE SCALE GENOMIC DNA]</scope>
    <source>
        <strain evidence="7 8">CBS 117206</strain>
    </source>
</reference>
<feature type="compositionally biased region" description="Basic and acidic residues" evidence="6">
    <location>
        <begin position="457"/>
        <end position="477"/>
    </location>
</feature>
<dbReference type="Pfam" id="PF26200">
    <property type="entry name" value="Rcat_RNF216"/>
    <property type="match status" value="1"/>
</dbReference>
<evidence type="ECO:0000313" key="7">
    <source>
        <dbReference type="EMBL" id="KAK8106033.1"/>
    </source>
</evidence>
<accession>A0AAW0QND4</accession>
<feature type="region of interest" description="Disordered" evidence="6">
    <location>
        <begin position="496"/>
        <end position="540"/>
    </location>
</feature>
<organism evidence="7 8">
    <name type="scientific">Apiospora kogelbergensis</name>
    <dbReference type="NCBI Taxonomy" id="1337665"/>
    <lineage>
        <taxon>Eukaryota</taxon>
        <taxon>Fungi</taxon>
        <taxon>Dikarya</taxon>
        <taxon>Ascomycota</taxon>
        <taxon>Pezizomycotina</taxon>
        <taxon>Sordariomycetes</taxon>
        <taxon>Xylariomycetidae</taxon>
        <taxon>Amphisphaeriales</taxon>
        <taxon>Apiosporaceae</taxon>
        <taxon>Apiospora</taxon>
    </lineage>
</organism>
<dbReference type="SUPFAM" id="SSF57850">
    <property type="entry name" value="RING/U-box"/>
    <property type="match status" value="2"/>
</dbReference>
<feature type="region of interest" description="Disordered" evidence="6">
    <location>
        <begin position="618"/>
        <end position="637"/>
    </location>
</feature>
<proteinExistence type="predicted"/>
<gene>
    <name evidence="7" type="ORF">PG999_009392</name>
</gene>
<dbReference type="CDD" id="cd16630">
    <property type="entry name" value="RING-HC_RBR_RNF216"/>
    <property type="match status" value="1"/>
</dbReference>
<dbReference type="Gene3D" id="1.20.120.1750">
    <property type="match status" value="1"/>
</dbReference>
<keyword evidence="3" id="KW-0863">Zinc-finger</keyword>
<evidence type="ECO:0000313" key="8">
    <source>
        <dbReference type="Proteomes" id="UP001392437"/>
    </source>
</evidence>
<dbReference type="EMBL" id="JAQQWP010000008">
    <property type="protein sequence ID" value="KAK8106033.1"/>
    <property type="molecule type" value="Genomic_DNA"/>
</dbReference>
<feature type="region of interest" description="Disordered" evidence="6">
    <location>
        <begin position="438"/>
        <end position="484"/>
    </location>
</feature>
<dbReference type="InterPro" id="IPR013083">
    <property type="entry name" value="Znf_RING/FYVE/PHD"/>
</dbReference>
<keyword evidence="8" id="KW-1185">Reference proteome</keyword>
<dbReference type="AlphaFoldDB" id="A0AAW0QND4"/>
<feature type="region of interest" description="Disordered" evidence="6">
    <location>
        <begin position="81"/>
        <end position="100"/>
    </location>
</feature>
<evidence type="ECO:0000256" key="2">
    <source>
        <dbReference type="ARBA" id="ARBA00022723"/>
    </source>
</evidence>
<dbReference type="CDD" id="cd20353">
    <property type="entry name" value="Rcat_RBR_RNF216"/>
    <property type="match status" value="1"/>
</dbReference>
<dbReference type="InterPro" id="IPR047544">
    <property type="entry name" value="RING-HC_RBR_RNF216"/>
</dbReference>
<evidence type="ECO:0000256" key="1">
    <source>
        <dbReference type="ARBA" id="ARBA00004906"/>
    </source>
</evidence>
<evidence type="ECO:0000256" key="6">
    <source>
        <dbReference type="SAM" id="MobiDB-lite"/>
    </source>
</evidence>
<comment type="pathway">
    <text evidence="1">Protein modification; protein ubiquitination.</text>
</comment>
<dbReference type="PANTHER" id="PTHR22770">
    <property type="entry name" value="UBIQUITIN CONJUGATING ENZYME 7 INTERACTING PROTEIN-RELATED"/>
    <property type="match status" value="1"/>
</dbReference>
<dbReference type="InterPro" id="IPR051628">
    <property type="entry name" value="LUBAC_E3_Ligases"/>
</dbReference>
<keyword evidence="4" id="KW-0833">Ubl conjugation pathway</keyword>
<keyword evidence="5" id="KW-0862">Zinc</keyword>
<feature type="compositionally biased region" description="Basic residues" evidence="6">
    <location>
        <begin position="619"/>
        <end position="628"/>
    </location>
</feature>
<dbReference type="Proteomes" id="UP001392437">
    <property type="component" value="Unassembled WGS sequence"/>
</dbReference>
<comment type="caution">
    <text evidence="7">The sequence shown here is derived from an EMBL/GenBank/DDBJ whole genome shotgun (WGS) entry which is preliminary data.</text>
</comment>
<dbReference type="Gene3D" id="3.30.40.10">
    <property type="entry name" value="Zinc/RING finger domain, C3HC4 (zinc finger)"/>
    <property type="match status" value="1"/>
</dbReference>
<dbReference type="PANTHER" id="PTHR22770:SF47">
    <property type="entry name" value="E3 UBIQUITIN-PROTEIN LIGASE RNF216"/>
    <property type="match status" value="1"/>
</dbReference>
<keyword evidence="2" id="KW-0479">Metal-binding</keyword>
<evidence type="ECO:0000256" key="3">
    <source>
        <dbReference type="ARBA" id="ARBA00022771"/>
    </source>
</evidence>
<name>A0AAW0QND4_9PEZI</name>
<sequence length="804" mass="89607">MSDSYDELLSSAEVIDLDGSESDDVSGQPNQPSMQQKQTCLSHVCSVFEDICPIHLAGLADEHNYNAGLIVALIVDQQETGTPYPKRENTKKRKRGETMSPAIEESAAIRAKLHDPEYSRIITTPLYKELAVTLISQDYPKVPKNTIKNLLARHGSSVFQVYTIMDEAARNWDAAAPLWTEKKSSTKLDPRYNRLNIDQTLREDLSAGERAALKEFVAARRIREEQNSKAAAEAEENANRDRAISSGQVAECGCCLDDVPLNRVVQCDGEEAHSFCRPCMRKQAETQIGYQKYQLTCMSMDGCEAGFSVPQRQKFLDGKLQVALDRIEQQAMLEMAAATDEGHGARHTIEEAMSEAMIRRCNSCKNPFIKQDGCNKITCTRCRTIQCYVCRQTVKGYDHFNDATRGGKEGQCPLFDATEERHEAEVQRAQEEMRKKVAQENPDLDNTALDIKVSNKVQEDDKKRKERDPRYQNEIRGGRHFPLNFLGGRPPVHWPVNAAPVRPGQANAPGPEVQIEQNVGGQPQPQPQPQPRPRQAVDHLHAAQRAPRRILDHFDNRKRNRLARIVERAPIARQAAPQGPQIAGYQGVIAQPADLRHLLAPIPDAARVAHQNALDARAHAGRGQHQHRPNNNPNNEDLRAILQPQGNILEQAQAEGVMGLQRLVAQRLFGNDHQSAAAAAEGRYPRHMHQRRDVLPGHADVLRDRGAYQEEMMGQDFFRFMDDPAFAPKPEIPGMGNSFGRPLMGPVAAVNRFQRGCHALLRNSEQPQQRPGRQYGAANSVVHQAAPQVGTGPASARGVQNNRA</sequence>
<evidence type="ECO:0000256" key="5">
    <source>
        <dbReference type="ARBA" id="ARBA00022833"/>
    </source>
</evidence>
<evidence type="ECO:0008006" key="9">
    <source>
        <dbReference type="Google" id="ProtNLM"/>
    </source>
</evidence>
<dbReference type="InterPro" id="IPR047546">
    <property type="entry name" value="Rcat_RBR_RNF216"/>
</dbReference>
<feature type="region of interest" description="Disordered" evidence="6">
    <location>
        <begin position="763"/>
        <end position="804"/>
    </location>
</feature>
<protein>
    <recommendedName>
        <fullName evidence="9">RING-type domain-containing protein</fullName>
    </recommendedName>
</protein>
<dbReference type="GO" id="GO:0008270">
    <property type="term" value="F:zinc ion binding"/>
    <property type="evidence" value="ECO:0007669"/>
    <property type="project" value="UniProtKB-KW"/>
</dbReference>